<dbReference type="OMA" id="FETYPKK"/>
<dbReference type="Proteomes" id="UP000000600">
    <property type="component" value="Unassembled WGS sequence"/>
</dbReference>
<evidence type="ECO:0000313" key="2">
    <source>
        <dbReference type="EMBL" id="CAK66964.1"/>
    </source>
</evidence>
<dbReference type="GeneID" id="5020146"/>
<feature type="compositionally biased region" description="Low complexity" evidence="1">
    <location>
        <begin position="178"/>
        <end position="188"/>
    </location>
</feature>
<dbReference type="InParanoid" id="A0C847"/>
<feature type="region of interest" description="Disordered" evidence="1">
    <location>
        <begin position="105"/>
        <end position="126"/>
    </location>
</feature>
<gene>
    <name evidence="2" type="ORF">GSPATT00036095001</name>
</gene>
<name>A0C847_PARTE</name>
<dbReference type="EMBL" id="CT868049">
    <property type="protein sequence ID" value="CAK66964.1"/>
    <property type="molecule type" value="Genomic_DNA"/>
</dbReference>
<dbReference type="HOGENOM" id="CLU_069731_0_0_1"/>
<sequence>MDQDAQAQMIQIYNKLKAQYQINSKPQEMAKSLLILLNQVQSLETSQIQEDQFDQWHSHLQIELNLNSDNDDKQKQHPQQINFQYQIFIIEMIKNLHRTVIIRTSNSRKQSTSSNDSDSTSTKSEIKFKQPIYIQQPLQPLKEVSEPNTPDTLKIPQNQKVSSRKSRFQKPAVEIKQDSSSSSDSSSDASEHNIWNDDEILLKGVHLGEFSYLSPTDELQMLYKIRFETYPKKKEQISEEQLALETQKLINKLKLHYLKYKKILPLENLKDYTQQYNINDDLNYMRFWDYFRVRTNHRKHKQVILPTKNTKENRSQQPLNPTIRSQQRIKTEYRIKSLNTRRL</sequence>
<dbReference type="AlphaFoldDB" id="A0C847"/>
<reference evidence="2 3" key="1">
    <citation type="journal article" date="2006" name="Nature">
        <title>Global trends of whole-genome duplications revealed by the ciliate Paramecium tetraurelia.</title>
        <authorList>
            <consortium name="Genoscope"/>
            <person name="Aury J.-M."/>
            <person name="Jaillon O."/>
            <person name="Duret L."/>
            <person name="Noel B."/>
            <person name="Jubin C."/>
            <person name="Porcel B.M."/>
            <person name="Segurens B."/>
            <person name="Daubin V."/>
            <person name="Anthouard V."/>
            <person name="Aiach N."/>
            <person name="Arnaiz O."/>
            <person name="Billaut A."/>
            <person name="Beisson J."/>
            <person name="Blanc I."/>
            <person name="Bouhouche K."/>
            <person name="Camara F."/>
            <person name="Duharcourt S."/>
            <person name="Guigo R."/>
            <person name="Gogendeau D."/>
            <person name="Katinka M."/>
            <person name="Keller A.-M."/>
            <person name="Kissmehl R."/>
            <person name="Klotz C."/>
            <person name="Koll F."/>
            <person name="Le Moue A."/>
            <person name="Lepere C."/>
            <person name="Malinsky S."/>
            <person name="Nowacki M."/>
            <person name="Nowak J.K."/>
            <person name="Plattner H."/>
            <person name="Poulain J."/>
            <person name="Ruiz F."/>
            <person name="Serrano V."/>
            <person name="Zagulski M."/>
            <person name="Dessen P."/>
            <person name="Betermier M."/>
            <person name="Weissenbach J."/>
            <person name="Scarpelli C."/>
            <person name="Schachter V."/>
            <person name="Sperling L."/>
            <person name="Meyer E."/>
            <person name="Cohen J."/>
            <person name="Wincker P."/>
        </authorList>
    </citation>
    <scope>NUCLEOTIDE SEQUENCE [LARGE SCALE GENOMIC DNA]</scope>
    <source>
        <strain evidence="2 3">Stock d4-2</strain>
    </source>
</reference>
<accession>A0C847</accession>
<evidence type="ECO:0000256" key="1">
    <source>
        <dbReference type="SAM" id="MobiDB-lite"/>
    </source>
</evidence>
<keyword evidence="3" id="KW-1185">Reference proteome</keyword>
<feature type="compositionally biased region" description="Low complexity" evidence="1">
    <location>
        <begin position="105"/>
        <end position="123"/>
    </location>
</feature>
<organism evidence="2 3">
    <name type="scientific">Paramecium tetraurelia</name>
    <dbReference type="NCBI Taxonomy" id="5888"/>
    <lineage>
        <taxon>Eukaryota</taxon>
        <taxon>Sar</taxon>
        <taxon>Alveolata</taxon>
        <taxon>Ciliophora</taxon>
        <taxon>Intramacronucleata</taxon>
        <taxon>Oligohymenophorea</taxon>
        <taxon>Peniculida</taxon>
        <taxon>Parameciidae</taxon>
        <taxon>Paramecium</taxon>
    </lineage>
</organism>
<dbReference type="KEGG" id="ptm:GSPATT00036095001"/>
<dbReference type="RefSeq" id="XP_001434361.1">
    <property type="nucleotide sequence ID" value="XM_001434324.2"/>
</dbReference>
<proteinExistence type="predicted"/>
<feature type="compositionally biased region" description="Polar residues" evidence="1">
    <location>
        <begin position="146"/>
        <end position="161"/>
    </location>
</feature>
<protein>
    <submittedName>
        <fullName evidence="2">Uncharacterized protein</fullName>
    </submittedName>
</protein>
<feature type="region of interest" description="Disordered" evidence="1">
    <location>
        <begin position="139"/>
        <end position="191"/>
    </location>
</feature>
<evidence type="ECO:0000313" key="3">
    <source>
        <dbReference type="Proteomes" id="UP000000600"/>
    </source>
</evidence>